<accession>A0AAP5H4B2</accession>
<organism evidence="1 2">
    <name type="scientific">Paenibacillus amylolyticus</name>
    <dbReference type="NCBI Taxonomy" id="1451"/>
    <lineage>
        <taxon>Bacteria</taxon>
        <taxon>Bacillati</taxon>
        <taxon>Bacillota</taxon>
        <taxon>Bacilli</taxon>
        <taxon>Bacillales</taxon>
        <taxon>Paenibacillaceae</taxon>
        <taxon>Paenibacillus</taxon>
    </lineage>
</organism>
<dbReference type="RefSeq" id="WP_310143980.1">
    <property type="nucleotide sequence ID" value="NZ_JAVDTR010000015.1"/>
</dbReference>
<reference evidence="1" key="1">
    <citation type="submission" date="2023-07" db="EMBL/GenBank/DDBJ databases">
        <title>Sorghum-associated microbial communities from plants grown in Nebraska, USA.</title>
        <authorList>
            <person name="Schachtman D."/>
        </authorList>
    </citation>
    <scope>NUCLEOTIDE SEQUENCE</scope>
    <source>
        <strain evidence="1">BE80</strain>
    </source>
</reference>
<dbReference type="EMBL" id="JAVDTR010000015">
    <property type="protein sequence ID" value="MDR6726105.1"/>
    <property type="molecule type" value="Genomic_DNA"/>
</dbReference>
<dbReference type="AlphaFoldDB" id="A0AAP5H4B2"/>
<evidence type="ECO:0000313" key="1">
    <source>
        <dbReference type="EMBL" id="MDR6726105.1"/>
    </source>
</evidence>
<proteinExistence type="predicted"/>
<evidence type="ECO:0000313" key="2">
    <source>
        <dbReference type="Proteomes" id="UP001254832"/>
    </source>
</evidence>
<comment type="caution">
    <text evidence="1">The sequence shown here is derived from an EMBL/GenBank/DDBJ whole genome shotgun (WGS) entry which is preliminary data.</text>
</comment>
<protein>
    <submittedName>
        <fullName evidence="1">Uncharacterized protein</fullName>
    </submittedName>
</protein>
<name>A0AAP5H4B2_PAEAM</name>
<dbReference type="Proteomes" id="UP001254832">
    <property type="component" value="Unassembled WGS sequence"/>
</dbReference>
<sequence length="119" mass="14038">MRTQKSKVFAALTVCHGIYKKVVFVLNGQPVKIHFLTMDEYREMVDSLAPVRTHEWAGMLKKVDERKAIYYCIWTVRVKDYHLITNKIQELIDAVTTNYLTSFELDIPSIEVRMYQEVH</sequence>
<gene>
    <name evidence="1" type="ORF">J2W91_004611</name>
</gene>